<dbReference type="Proteomes" id="UP001596157">
    <property type="component" value="Unassembled WGS sequence"/>
</dbReference>
<reference evidence="2" key="1">
    <citation type="journal article" date="2019" name="Int. J. Syst. Evol. Microbiol.">
        <title>The Global Catalogue of Microorganisms (GCM) 10K type strain sequencing project: providing services to taxonomists for standard genome sequencing and annotation.</title>
        <authorList>
            <consortium name="The Broad Institute Genomics Platform"/>
            <consortium name="The Broad Institute Genome Sequencing Center for Infectious Disease"/>
            <person name="Wu L."/>
            <person name="Ma J."/>
        </authorList>
    </citation>
    <scope>NUCLEOTIDE SEQUENCE [LARGE SCALE GENOMIC DNA]</scope>
    <source>
        <strain evidence="2">CCUG 59778</strain>
    </source>
</reference>
<evidence type="ECO:0000313" key="2">
    <source>
        <dbReference type="Proteomes" id="UP001596157"/>
    </source>
</evidence>
<organism evidence="1 2">
    <name type="scientific">Actinokineospora guangxiensis</name>
    <dbReference type="NCBI Taxonomy" id="1490288"/>
    <lineage>
        <taxon>Bacteria</taxon>
        <taxon>Bacillati</taxon>
        <taxon>Actinomycetota</taxon>
        <taxon>Actinomycetes</taxon>
        <taxon>Pseudonocardiales</taxon>
        <taxon>Pseudonocardiaceae</taxon>
        <taxon>Actinokineospora</taxon>
    </lineage>
</organism>
<name>A0ABW0EPV9_9PSEU</name>
<dbReference type="Pfam" id="PF07931">
    <property type="entry name" value="CPT"/>
    <property type="match status" value="1"/>
</dbReference>
<dbReference type="EMBL" id="JBHSKF010000005">
    <property type="protein sequence ID" value="MFC5287916.1"/>
    <property type="molecule type" value="Genomic_DNA"/>
</dbReference>
<dbReference type="InterPro" id="IPR027417">
    <property type="entry name" value="P-loop_NTPase"/>
</dbReference>
<sequence length="61" mass="6419">MAVAFLNGTSSVGKTTLARAIQEESATPLLYWGIDALFATGPAKWGGGRDGPLSRDGLFYD</sequence>
<evidence type="ECO:0008006" key="3">
    <source>
        <dbReference type="Google" id="ProtNLM"/>
    </source>
</evidence>
<protein>
    <recommendedName>
        <fullName evidence="3">Chloramphenicol phosphotransferase</fullName>
    </recommendedName>
</protein>
<dbReference type="Gene3D" id="3.40.50.300">
    <property type="entry name" value="P-loop containing nucleotide triphosphate hydrolases"/>
    <property type="match status" value="1"/>
</dbReference>
<accession>A0ABW0EPV9</accession>
<evidence type="ECO:0000313" key="1">
    <source>
        <dbReference type="EMBL" id="MFC5287916.1"/>
    </source>
</evidence>
<comment type="caution">
    <text evidence="1">The sequence shown here is derived from an EMBL/GenBank/DDBJ whole genome shotgun (WGS) entry which is preliminary data.</text>
</comment>
<keyword evidence="2" id="KW-1185">Reference proteome</keyword>
<dbReference type="RefSeq" id="WP_378247370.1">
    <property type="nucleotide sequence ID" value="NZ_JBHSKF010000005.1"/>
</dbReference>
<gene>
    <name evidence="1" type="ORF">ACFPM7_12710</name>
</gene>
<proteinExistence type="predicted"/>